<reference evidence="1" key="1">
    <citation type="journal article" date="2017" name="Nature">
        <title>The sunflower genome provides insights into oil metabolism, flowering and Asterid evolution.</title>
        <authorList>
            <person name="Badouin H."/>
            <person name="Gouzy J."/>
            <person name="Grassa C.J."/>
            <person name="Murat F."/>
            <person name="Staton S.E."/>
            <person name="Cottret L."/>
            <person name="Lelandais-Briere C."/>
            <person name="Owens G.L."/>
            <person name="Carrere S."/>
            <person name="Mayjonade B."/>
            <person name="Legrand L."/>
            <person name="Gill N."/>
            <person name="Kane N.C."/>
            <person name="Bowers J.E."/>
            <person name="Hubner S."/>
            <person name="Bellec A."/>
            <person name="Berard A."/>
            <person name="Berges H."/>
            <person name="Blanchet N."/>
            <person name="Boniface M.C."/>
            <person name="Brunel D."/>
            <person name="Catrice O."/>
            <person name="Chaidir N."/>
            <person name="Claudel C."/>
            <person name="Donnadieu C."/>
            <person name="Faraut T."/>
            <person name="Fievet G."/>
            <person name="Helmstetter N."/>
            <person name="King M."/>
            <person name="Knapp S.J."/>
            <person name="Lai Z."/>
            <person name="Le Paslier M.C."/>
            <person name="Lippi Y."/>
            <person name="Lorenzon L."/>
            <person name="Mandel J.R."/>
            <person name="Marage G."/>
            <person name="Marchand G."/>
            <person name="Marquand E."/>
            <person name="Bret-Mestries E."/>
            <person name="Morien E."/>
            <person name="Nambeesan S."/>
            <person name="Nguyen T."/>
            <person name="Pegot-Espagnet P."/>
            <person name="Pouilly N."/>
            <person name="Raftis F."/>
            <person name="Sallet E."/>
            <person name="Schiex T."/>
            <person name="Thomas J."/>
            <person name="Vandecasteele C."/>
            <person name="Vares D."/>
            <person name="Vear F."/>
            <person name="Vautrin S."/>
            <person name="Crespi M."/>
            <person name="Mangin B."/>
            <person name="Burke J.M."/>
            <person name="Salse J."/>
            <person name="Munos S."/>
            <person name="Vincourt P."/>
            <person name="Rieseberg L.H."/>
            <person name="Langlade N.B."/>
        </authorList>
    </citation>
    <scope>NUCLEOTIDE SEQUENCE</scope>
    <source>
        <tissue evidence="1">Leaves</tissue>
    </source>
</reference>
<protein>
    <submittedName>
        <fullName evidence="1">Uncharacterized protein</fullName>
    </submittedName>
</protein>
<reference evidence="1" key="2">
    <citation type="submission" date="2020-06" db="EMBL/GenBank/DDBJ databases">
        <title>Helianthus annuus Genome sequencing and assembly Release 2.</title>
        <authorList>
            <person name="Gouzy J."/>
            <person name="Langlade N."/>
            <person name="Munos S."/>
        </authorList>
    </citation>
    <scope>NUCLEOTIDE SEQUENCE</scope>
    <source>
        <tissue evidence="1">Leaves</tissue>
    </source>
</reference>
<name>A0A9K3N3X4_HELAN</name>
<sequence>MFGLNPTGNFNRNANGPGKFPSFEIRARFAGPEVSNILEFIYVSSRAVTASEESQFSSSRWGLPRTSFTEKNPGNFGINNFSKLSGKPNSG</sequence>
<dbReference type="EMBL" id="MNCJ02000325">
    <property type="protein sequence ID" value="KAF5785483.1"/>
    <property type="molecule type" value="Genomic_DNA"/>
</dbReference>
<gene>
    <name evidence="1" type="ORF">HanXRQr2_Chr10g0429201</name>
</gene>
<dbReference type="Gramene" id="mRNA:HanXRQr2_Chr10g0429201">
    <property type="protein sequence ID" value="CDS:HanXRQr2_Chr10g0429201.1"/>
    <property type="gene ID" value="HanXRQr2_Chr10g0429201"/>
</dbReference>
<keyword evidence="2" id="KW-1185">Reference proteome</keyword>
<dbReference type="AlphaFoldDB" id="A0A9K3N3X4"/>
<proteinExistence type="predicted"/>
<dbReference type="Proteomes" id="UP000215914">
    <property type="component" value="Unassembled WGS sequence"/>
</dbReference>
<organism evidence="1 2">
    <name type="scientific">Helianthus annuus</name>
    <name type="common">Common sunflower</name>
    <dbReference type="NCBI Taxonomy" id="4232"/>
    <lineage>
        <taxon>Eukaryota</taxon>
        <taxon>Viridiplantae</taxon>
        <taxon>Streptophyta</taxon>
        <taxon>Embryophyta</taxon>
        <taxon>Tracheophyta</taxon>
        <taxon>Spermatophyta</taxon>
        <taxon>Magnoliopsida</taxon>
        <taxon>eudicotyledons</taxon>
        <taxon>Gunneridae</taxon>
        <taxon>Pentapetalae</taxon>
        <taxon>asterids</taxon>
        <taxon>campanulids</taxon>
        <taxon>Asterales</taxon>
        <taxon>Asteraceae</taxon>
        <taxon>Asteroideae</taxon>
        <taxon>Heliantheae alliance</taxon>
        <taxon>Heliantheae</taxon>
        <taxon>Helianthus</taxon>
    </lineage>
</organism>
<evidence type="ECO:0000313" key="1">
    <source>
        <dbReference type="EMBL" id="KAF5785483.1"/>
    </source>
</evidence>
<evidence type="ECO:0000313" key="2">
    <source>
        <dbReference type="Proteomes" id="UP000215914"/>
    </source>
</evidence>
<accession>A0A9K3N3X4</accession>
<comment type="caution">
    <text evidence="1">The sequence shown here is derived from an EMBL/GenBank/DDBJ whole genome shotgun (WGS) entry which is preliminary data.</text>
</comment>